<dbReference type="PANTHER" id="PTHR46179">
    <property type="entry name" value="ZINC FINGER PROTEIN"/>
    <property type="match status" value="1"/>
</dbReference>
<organism evidence="10 11">
    <name type="scientific">Tegillarca granosa</name>
    <name type="common">Malaysian cockle</name>
    <name type="synonym">Anadara granosa</name>
    <dbReference type="NCBI Taxonomy" id="220873"/>
    <lineage>
        <taxon>Eukaryota</taxon>
        <taxon>Metazoa</taxon>
        <taxon>Spiralia</taxon>
        <taxon>Lophotrochozoa</taxon>
        <taxon>Mollusca</taxon>
        <taxon>Bivalvia</taxon>
        <taxon>Autobranchia</taxon>
        <taxon>Pteriomorphia</taxon>
        <taxon>Arcoida</taxon>
        <taxon>Arcoidea</taxon>
        <taxon>Arcidae</taxon>
        <taxon>Tegillarca</taxon>
    </lineage>
</organism>
<reference evidence="10 11" key="1">
    <citation type="submission" date="2022-12" db="EMBL/GenBank/DDBJ databases">
        <title>Chromosome-level genome of Tegillarca granosa.</title>
        <authorList>
            <person name="Kim J."/>
        </authorList>
    </citation>
    <scope>NUCLEOTIDE SEQUENCE [LARGE SCALE GENOMIC DNA]</scope>
    <source>
        <strain evidence="10">Teg-2019</strain>
        <tissue evidence="10">Adductor muscle</tissue>
    </source>
</reference>
<keyword evidence="3 8" id="KW-0863">Zinc-finger</keyword>
<dbReference type="PROSITE" id="PS00028">
    <property type="entry name" value="ZINC_FINGER_C2H2_1"/>
    <property type="match status" value="3"/>
</dbReference>
<comment type="caution">
    <text evidence="10">The sequence shown here is derived from an EMBL/GenBank/DDBJ whole genome shotgun (WGS) entry which is preliminary data.</text>
</comment>
<name>A0ABQ9DZV1_TEGGR</name>
<evidence type="ECO:0000256" key="4">
    <source>
        <dbReference type="ARBA" id="ARBA00022833"/>
    </source>
</evidence>
<keyword evidence="11" id="KW-1185">Reference proteome</keyword>
<dbReference type="Proteomes" id="UP001217089">
    <property type="component" value="Unassembled WGS sequence"/>
</dbReference>
<dbReference type="PROSITE" id="PS50157">
    <property type="entry name" value="ZINC_FINGER_C2H2_2"/>
    <property type="match status" value="2"/>
</dbReference>
<dbReference type="Gene3D" id="3.30.160.60">
    <property type="entry name" value="Classic Zinc Finger"/>
    <property type="match status" value="2"/>
</dbReference>
<dbReference type="InterPro" id="IPR051061">
    <property type="entry name" value="Zinc_finger_trans_reg"/>
</dbReference>
<dbReference type="PANTHER" id="PTHR46179:SF13">
    <property type="entry name" value="C2H2-TYPE DOMAIN-CONTAINING PROTEIN"/>
    <property type="match status" value="1"/>
</dbReference>
<accession>A0ABQ9DZV1</accession>
<evidence type="ECO:0000256" key="3">
    <source>
        <dbReference type="ARBA" id="ARBA00022771"/>
    </source>
</evidence>
<evidence type="ECO:0000256" key="5">
    <source>
        <dbReference type="ARBA" id="ARBA00023015"/>
    </source>
</evidence>
<feature type="domain" description="C2H2-type" evidence="9">
    <location>
        <begin position="85"/>
        <end position="112"/>
    </location>
</feature>
<evidence type="ECO:0000256" key="7">
    <source>
        <dbReference type="ARBA" id="ARBA00023242"/>
    </source>
</evidence>
<proteinExistence type="predicted"/>
<comment type="subcellular location">
    <subcellularLocation>
        <location evidence="1">Nucleus</location>
    </subcellularLocation>
</comment>
<keyword evidence="4" id="KW-0862">Zinc</keyword>
<dbReference type="EMBL" id="JARBDR010000921">
    <property type="protein sequence ID" value="KAJ8298599.1"/>
    <property type="molecule type" value="Genomic_DNA"/>
</dbReference>
<evidence type="ECO:0000313" key="11">
    <source>
        <dbReference type="Proteomes" id="UP001217089"/>
    </source>
</evidence>
<keyword evidence="7" id="KW-0539">Nucleus</keyword>
<keyword evidence="2" id="KW-0479">Metal-binding</keyword>
<protein>
    <recommendedName>
        <fullName evidence="9">C2H2-type domain-containing protein</fullName>
    </recommendedName>
</protein>
<sequence>MVIDDQIYDRHKSSISYSNELSLNCPCKYCGVPFQYEGDLRQHLYQAHGKDYLAVCGDCGKVFFSASGYNDHIKLIHRREKFDGKQCPICGKYCPRESRLRTHMKSHSNQTHFTCSIYM</sequence>
<evidence type="ECO:0000259" key="9">
    <source>
        <dbReference type="PROSITE" id="PS50157"/>
    </source>
</evidence>
<gene>
    <name evidence="10" type="ORF">KUTeg_022659</name>
</gene>
<evidence type="ECO:0000256" key="1">
    <source>
        <dbReference type="ARBA" id="ARBA00004123"/>
    </source>
</evidence>
<evidence type="ECO:0000313" key="10">
    <source>
        <dbReference type="EMBL" id="KAJ8298599.1"/>
    </source>
</evidence>
<dbReference type="Pfam" id="PF00096">
    <property type="entry name" value="zf-C2H2"/>
    <property type="match status" value="2"/>
</dbReference>
<evidence type="ECO:0000256" key="6">
    <source>
        <dbReference type="ARBA" id="ARBA00023163"/>
    </source>
</evidence>
<dbReference type="InterPro" id="IPR013087">
    <property type="entry name" value="Znf_C2H2_type"/>
</dbReference>
<evidence type="ECO:0000256" key="2">
    <source>
        <dbReference type="ARBA" id="ARBA00022723"/>
    </source>
</evidence>
<feature type="domain" description="C2H2-type" evidence="9">
    <location>
        <begin position="54"/>
        <end position="82"/>
    </location>
</feature>
<dbReference type="InterPro" id="IPR036236">
    <property type="entry name" value="Znf_C2H2_sf"/>
</dbReference>
<dbReference type="SUPFAM" id="SSF57667">
    <property type="entry name" value="beta-beta-alpha zinc fingers"/>
    <property type="match status" value="2"/>
</dbReference>
<dbReference type="SMART" id="SM00355">
    <property type="entry name" value="ZnF_C2H2"/>
    <property type="match status" value="3"/>
</dbReference>
<evidence type="ECO:0000256" key="8">
    <source>
        <dbReference type="PROSITE-ProRule" id="PRU00042"/>
    </source>
</evidence>
<keyword evidence="6" id="KW-0804">Transcription</keyword>
<keyword evidence="5" id="KW-0805">Transcription regulation</keyword>